<dbReference type="InterPro" id="IPR011009">
    <property type="entry name" value="Kinase-like_dom_sf"/>
</dbReference>
<dbReference type="Pfam" id="PF04655">
    <property type="entry name" value="APH_6_hur"/>
    <property type="match status" value="1"/>
</dbReference>
<dbReference type="EMBL" id="JBHSKD010000004">
    <property type="protein sequence ID" value="MFC5175808.1"/>
    <property type="molecule type" value="Genomic_DNA"/>
</dbReference>
<accession>A0ABW0BFS0</accession>
<comment type="caution">
    <text evidence="1">The sequence shown here is derived from an EMBL/GenBank/DDBJ whole genome shotgun (WGS) entry which is preliminary data.</text>
</comment>
<organism evidence="1 2">
    <name type="scientific">Nocardioides taihuensis</name>
    <dbReference type="NCBI Taxonomy" id="1835606"/>
    <lineage>
        <taxon>Bacteria</taxon>
        <taxon>Bacillati</taxon>
        <taxon>Actinomycetota</taxon>
        <taxon>Actinomycetes</taxon>
        <taxon>Propionibacteriales</taxon>
        <taxon>Nocardioidaceae</taxon>
        <taxon>Nocardioides</taxon>
    </lineage>
</organism>
<evidence type="ECO:0000313" key="2">
    <source>
        <dbReference type="Proteomes" id="UP001596087"/>
    </source>
</evidence>
<protein>
    <submittedName>
        <fullName evidence="1">Aminoglycoside phosphotransferase family protein</fullName>
    </submittedName>
</protein>
<dbReference type="Proteomes" id="UP001596087">
    <property type="component" value="Unassembled WGS sequence"/>
</dbReference>
<dbReference type="InterPro" id="IPR006748">
    <property type="entry name" value="NH2Glyco/OHUrea_AB-resist_kin"/>
</dbReference>
<reference evidence="2" key="1">
    <citation type="journal article" date="2019" name="Int. J. Syst. Evol. Microbiol.">
        <title>The Global Catalogue of Microorganisms (GCM) 10K type strain sequencing project: providing services to taxonomists for standard genome sequencing and annotation.</title>
        <authorList>
            <consortium name="The Broad Institute Genomics Platform"/>
            <consortium name="The Broad Institute Genome Sequencing Center for Infectious Disease"/>
            <person name="Wu L."/>
            <person name="Ma J."/>
        </authorList>
    </citation>
    <scope>NUCLEOTIDE SEQUENCE [LARGE SCALE GENOMIC DNA]</scope>
    <source>
        <strain evidence="2">DFY41</strain>
    </source>
</reference>
<proteinExistence type="predicted"/>
<dbReference type="RefSeq" id="WP_378587161.1">
    <property type="nucleotide sequence ID" value="NZ_JBHSKD010000004.1"/>
</dbReference>
<keyword evidence="2" id="KW-1185">Reference proteome</keyword>
<evidence type="ECO:0000313" key="1">
    <source>
        <dbReference type="EMBL" id="MFC5175808.1"/>
    </source>
</evidence>
<dbReference type="Gene3D" id="3.90.1200.10">
    <property type="match status" value="1"/>
</dbReference>
<dbReference type="SUPFAM" id="SSF56112">
    <property type="entry name" value="Protein kinase-like (PK-like)"/>
    <property type="match status" value="1"/>
</dbReference>
<sequence>MTAPPRLQPLVRARLGGLGERGAAWHEALPDLLDRLADEWRLTWGRPLPGGSASYVVAAETTHGEPRAVKVPVPDADLADESRVLAAAGGRGYVRLHGHDAQSDALLLERLGDSLDRSARPPEEQLAALAETLHEAWTVDLPALPGQEDKAVGLHRLVRELDERLGHPTHPRVLRTALDHAERLAGWDGPTVTVHGDPHPANTLRAPDGRGSGWLLVDPDGFRADPAYDAGVTLRDWCSHLRGPDAGRRLRAWTALVAGRTGLDPDRVWAWAFLERVSTGLHVWGFGADRVGRPFLESAAALLSAPA</sequence>
<gene>
    <name evidence="1" type="ORF">ACFPGP_03930</name>
</gene>
<name>A0ABW0BFS0_9ACTN</name>